<evidence type="ECO:0000313" key="1">
    <source>
        <dbReference type="EMBL" id="KAJ1085811.1"/>
    </source>
</evidence>
<protein>
    <submittedName>
        <fullName evidence="1">Uncharacterized protein</fullName>
    </submittedName>
</protein>
<proteinExistence type="predicted"/>
<gene>
    <name evidence="1" type="ORF">NDU88_005936</name>
</gene>
<accession>A0AAV7L2B8</accession>
<name>A0AAV7L2B8_PLEWA</name>
<evidence type="ECO:0000313" key="2">
    <source>
        <dbReference type="Proteomes" id="UP001066276"/>
    </source>
</evidence>
<dbReference type="AlphaFoldDB" id="A0AAV7L2B8"/>
<comment type="caution">
    <text evidence="1">The sequence shown here is derived from an EMBL/GenBank/DDBJ whole genome shotgun (WGS) entry which is preliminary data.</text>
</comment>
<dbReference type="Proteomes" id="UP001066276">
    <property type="component" value="Chromosome 12"/>
</dbReference>
<organism evidence="1 2">
    <name type="scientific">Pleurodeles waltl</name>
    <name type="common">Iberian ribbed newt</name>
    <dbReference type="NCBI Taxonomy" id="8319"/>
    <lineage>
        <taxon>Eukaryota</taxon>
        <taxon>Metazoa</taxon>
        <taxon>Chordata</taxon>
        <taxon>Craniata</taxon>
        <taxon>Vertebrata</taxon>
        <taxon>Euteleostomi</taxon>
        <taxon>Amphibia</taxon>
        <taxon>Batrachia</taxon>
        <taxon>Caudata</taxon>
        <taxon>Salamandroidea</taxon>
        <taxon>Salamandridae</taxon>
        <taxon>Pleurodelinae</taxon>
        <taxon>Pleurodeles</taxon>
    </lineage>
</organism>
<dbReference type="EMBL" id="JANPWB010000016">
    <property type="protein sequence ID" value="KAJ1085811.1"/>
    <property type="molecule type" value="Genomic_DNA"/>
</dbReference>
<sequence>MGNSCACGDRACAHAMATERAWCFRRVHPTSVRQTPAVSYVCDNCVSVACVSNISSNCASIIYGPSIPVSHG</sequence>
<keyword evidence="2" id="KW-1185">Reference proteome</keyword>
<reference evidence="1" key="1">
    <citation type="journal article" date="2022" name="bioRxiv">
        <title>Sequencing and chromosome-scale assembly of the giantPleurodeles waltlgenome.</title>
        <authorList>
            <person name="Brown T."/>
            <person name="Elewa A."/>
            <person name="Iarovenko S."/>
            <person name="Subramanian E."/>
            <person name="Araus A.J."/>
            <person name="Petzold A."/>
            <person name="Susuki M."/>
            <person name="Suzuki K.-i.T."/>
            <person name="Hayashi T."/>
            <person name="Toyoda A."/>
            <person name="Oliveira C."/>
            <person name="Osipova E."/>
            <person name="Leigh N.D."/>
            <person name="Simon A."/>
            <person name="Yun M.H."/>
        </authorList>
    </citation>
    <scope>NUCLEOTIDE SEQUENCE</scope>
    <source>
        <strain evidence="1">20211129_DDA</strain>
        <tissue evidence="1">Liver</tissue>
    </source>
</reference>